<sequence length="136" mass="14321">MQRRSFLSMIGAASLTPLLPTVGASAPAAAMASGYNRYQYGLAVFHARTRIELNAADLIAKLRVNPAQARAMMGEMSASGVLTRGASGAVTLSQNRITAKPYVRKALRQITDSACDAPIEQTAETQPDGSQTGVQP</sequence>
<dbReference type="EMBL" id="FPAJ01000005">
    <property type="protein sequence ID" value="SFT07306.1"/>
    <property type="molecule type" value="Genomic_DNA"/>
</dbReference>
<gene>
    <name evidence="1" type="ORF">SAMN04488040_3003</name>
</gene>
<dbReference type="PROSITE" id="PS51318">
    <property type="entry name" value="TAT"/>
    <property type="match status" value="1"/>
</dbReference>
<dbReference type="InterPro" id="IPR006311">
    <property type="entry name" value="TAT_signal"/>
</dbReference>
<dbReference type="RefSeq" id="WP_139226493.1">
    <property type="nucleotide sequence ID" value="NZ_FPAJ01000005.1"/>
</dbReference>
<organism evidence="1 2">
    <name type="scientific">Sulfitobacter marinus</name>
    <dbReference type="NCBI Taxonomy" id="394264"/>
    <lineage>
        <taxon>Bacteria</taxon>
        <taxon>Pseudomonadati</taxon>
        <taxon>Pseudomonadota</taxon>
        <taxon>Alphaproteobacteria</taxon>
        <taxon>Rhodobacterales</taxon>
        <taxon>Roseobacteraceae</taxon>
        <taxon>Sulfitobacter</taxon>
    </lineage>
</organism>
<accession>A0A1I6V133</accession>
<name>A0A1I6V133_9RHOB</name>
<keyword evidence="2" id="KW-1185">Reference proteome</keyword>
<dbReference type="AlphaFoldDB" id="A0A1I6V133"/>
<evidence type="ECO:0000313" key="2">
    <source>
        <dbReference type="Proteomes" id="UP000199239"/>
    </source>
</evidence>
<evidence type="ECO:0000313" key="1">
    <source>
        <dbReference type="EMBL" id="SFT07306.1"/>
    </source>
</evidence>
<dbReference type="Proteomes" id="UP000199239">
    <property type="component" value="Unassembled WGS sequence"/>
</dbReference>
<reference evidence="2" key="1">
    <citation type="submission" date="2016-10" db="EMBL/GenBank/DDBJ databases">
        <authorList>
            <person name="Varghese N."/>
            <person name="Submissions S."/>
        </authorList>
    </citation>
    <scope>NUCLEOTIDE SEQUENCE [LARGE SCALE GENOMIC DNA]</scope>
    <source>
        <strain evidence="2">DSM 23422</strain>
    </source>
</reference>
<dbReference type="OrthoDB" id="7875785at2"/>
<proteinExistence type="predicted"/>
<dbReference type="STRING" id="394264.SAMN04488040_3003"/>
<protein>
    <submittedName>
        <fullName evidence="1">Uncharacterized protein</fullName>
    </submittedName>
</protein>